<evidence type="ECO:0000313" key="10">
    <source>
        <dbReference type="Proteomes" id="UP000838763"/>
    </source>
</evidence>
<comment type="subcellular location">
    <subcellularLocation>
        <location evidence="1">Membrane</location>
        <topology evidence="1">Multi-pass membrane protein</topology>
    </subcellularLocation>
</comment>
<dbReference type="GO" id="GO:0005886">
    <property type="term" value="C:plasma membrane"/>
    <property type="evidence" value="ECO:0007669"/>
    <property type="project" value="TreeGrafter"/>
</dbReference>
<evidence type="ECO:0000313" key="9">
    <source>
        <dbReference type="EMBL" id="CAI4215904.1"/>
    </source>
</evidence>
<feature type="transmembrane region" description="Helical" evidence="7">
    <location>
        <begin position="43"/>
        <end position="65"/>
    </location>
</feature>
<dbReference type="Proteomes" id="UP000838763">
    <property type="component" value="Unassembled WGS sequence"/>
</dbReference>
<dbReference type="GO" id="GO:0022857">
    <property type="term" value="F:transmembrane transporter activity"/>
    <property type="evidence" value="ECO:0007669"/>
    <property type="project" value="InterPro"/>
</dbReference>
<dbReference type="PANTHER" id="PTHR23501">
    <property type="entry name" value="MAJOR FACILITATOR SUPERFAMILY"/>
    <property type="match status" value="1"/>
</dbReference>
<dbReference type="InterPro" id="IPR036259">
    <property type="entry name" value="MFS_trans_sf"/>
</dbReference>
<feature type="transmembrane region" description="Helical" evidence="7">
    <location>
        <begin position="289"/>
        <end position="309"/>
    </location>
</feature>
<feature type="transmembrane region" description="Helical" evidence="7">
    <location>
        <begin position="183"/>
        <end position="204"/>
    </location>
</feature>
<sequence length="495" mass="52721">MADTSDIVPEKGQLEDPKSSANTSEIETGDEAPVPMDTVRRRIVMFSLCLALFLSALDVTIEYAWIGSSYTLSNTASVAIWAKLSDIFGRKPIIMIANVAFLLGSLLAGLSQNVGMLIGGRIIQGLGAGGCTVLVTILISDLFALRDRAKYYGLTGIVYAISSSIGPVLGGVFTQTIGWRWCFYINLPFDGISLIALLLALRVHTSKTTLAAGLKSLDWIGCLLIVGGTICFLYGLGSGAGDKASWKSAETICLLVFGVVILVLFGFYESRFATSPLVPMRIFSRGTNIASMAVLCLHGFVFIAYDYFLPLYFQIALGFAPIISGVSLLALVVPLSFTTMGAAFFIKKTGSYLLPTNIGAAVMTLGTGLLISLGAKTDWAKIMVFQVIVGLGAGPLFQAPMIALQAHLPQKDVAAASSASQFLRSLSTSMSIVIGTVLLQANHGGNQLTEAVSTPEAAQGYVDAMKYMWIFYTAMAGVMVATCMFIKKMPVQDKS</sequence>
<protein>
    <recommendedName>
        <fullName evidence="8">Major facilitator superfamily (MFS) profile domain-containing protein</fullName>
    </recommendedName>
</protein>
<keyword evidence="3 7" id="KW-0812">Transmembrane</keyword>
<dbReference type="PROSITE" id="PS50850">
    <property type="entry name" value="MFS"/>
    <property type="match status" value="1"/>
</dbReference>
<evidence type="ECO:0000256" key="3">
    <source>
        <dbReference type="ARBA" id="ARBA00022692"/>
    </source>
</evidence>
<feature type="transmembrane region" description="Helical" evidence="7">
    <location>
        <begin position="216"/>
        <end position="236"/>
    </location>
</feature>
<feature type="transmembrane region" description="Helical" evidence="7">
    <location>
        <begin position="248"/>
        <end position="268"/>
    </location>
</feature>
<reference evidence="9" key="1">
    <citation type="submission" date="2022-11" db="EMBL/GenBank/DDBJ databases">
        <authorList>
            <person name="Scott C."/>
            <person name="Bruce N."/>
        </authorList>
    </citation>
    <scope>NUCLEOTIDE SEQUENCE</scope>
</reference>
<feature type="transmembrane region" description="Helical" evidence="7">
    <location>
        <begin position="157"/>
        <end position="177"/>
    </location>
</feature>
<keyword evidence="4 7" id="KW-1133">Transmembrane helix</keyword>
<keyword evidence="5 7" id="KW-0472">Membrane</keyword>
<dbReference type="InterPro" id="IPR011701">
    <property type="entry name" value="MFS"/>
</dbReference>
<comment type="similarity">
    <text evidence="2">Belongs to the major facilitator superfamily. TCR/Tet family.</text>
</comment>
<dbReference type="PRINTS" id="PR01036">
    <property type="entry name" value="TCRTETB"/>
</dbReference>
<feature type="transmembrane region" description="Helical" evidence="7">
    <location>
        <begin position="315"/>
        <end position="345"/>
    </location>
</feature>
<feature type="transmembrane region" description="Helical" evidence="7">
    <location>
        <begin position="352"/>
        <end position="373"/>
    </location>
</feature>
<evidence type="ECO:0000256" key="6">
    <source>
        <dbReference type="SAM" id="MobiDB-lite"/>
    </source>
</evidence>
<dbReference type="PANTHER" id="PTHR23501:SF102">
    <property type="entry name" value="DRUG TRANSPORTER, PUTATIVE (AFU_ORTHOLOGUE AFUA_3G08530)-RELATED"/>
    <property type="match status" value="1"/>
</dbReference>
<dbReference type="SUPFAM" id="SSF103473">
    <property type="entry name" value="MFS general substrate transporter"/>
    <property type="match status" value="1"/>
</dbReference>
<keyword evidence="10" id="KW-1185">Reference proteome</keyword>
<accession>A0A9P1MA61</accession>
<dbReference type="Gene3D" id="1.20.1720.10">
    <property type="entry name" value="Multidrug resistance protein D"/>
    <property type="match status" value="1"/>
</dbReference>
<dbReference type="EMBL" id="CALLCH030000013">
    <property type="protein sequence ID" value="CAI4215904.1"/>
    <property type="molecule type" value="Genomic_DNA"/>
</dbReference>
<gene>
    <name evidence="9" type="ORF">PPNO1_LOCUS5578</name>
</gene>
<feature type="transmembrane region" description="Helical" evidence="7">
    <location>
        <begin position="93"/>
        <end position="110"/>
    </location>
</feature>
<name>A0A9P1MA61_9PEZI</name>
<dbReference type="Gene3D" id="1.20.1250.20">
    <property type="entry name" value="MFS general substrate transporter like domains"/>
    <property type="match status" value="1"/>
</dbReference>
<feature type="region of interest" description="Disordered" evidence="6">
    <location>
        <begin position="1"/>
        <end position="32"/>
    </location>
</feature>
<feature type="compositionally biased region" description="Basic and acidic residues" evidence="6">
    <location>
        <begin position="8"/>
        <end position="18"/>
    </location>
</feature>
<evidence type="ECO:0000256" key="2">
    <source>
        <dbReference type="ARBA" id="ARBA00007520"/>
    </source>
</evidence>
<dbReference type="OrthoDB" id="10021397at2759"/>
<evidence type="ECO:0000256" key="4">
    <source>
        <dbReference type="ARBA" id="ARBA00022989"/>
    </source>
</evidence>
<evidence type="ECO:0000259" key="8">
    <source>
        <dbReference type="PROSITE" id="PS50850"/>
    </source>
</evidence>
<feature type="transmembrane region" description="Helical" evidence="7">
    <location>
        <begin position="122"/>
        <end position="145"/>
    </location>
</feature>
<dbReference type="InterPro" id="IPR020846">
    <property type="entry name" value="MFS_dom"/>
</dbReference>
<evidence type="ECO:0000256" key="5">
    <source>
        <dbReference type="ARBA" id="ARBA00023136"/>
    </source>
</evidence>
<dbReference type="Pfam" id="PF07690">
    <property type="entry name" value="MFS_1"/>
    <property type="match status" value="1"/>
</dbReference>
<dbReference type="AlphaFoldDB" id="A0A9P1MA61"/>
<feature type="domain" description="Major facilitator superfamily (MFS) profile" evidence="8">
    <location>
        <begin position="1"/>
        <end position="491"/>
    </location>
</feature>
<feature type="transmembrane region" description="Helical" evidence="7">
    <location>
        <begin position="379"/>
        <end position="401"/>
    </location>
</feature>
<comment type="caution">
    <text evidence="9">The sequence shown here is derived from an EMBL/GenBank/DDBJ whole genome shotgun (WGS) entry which is preliminary data.</text>
</comment>
<evidence type="ECO:0000256" key="1">
    <source>
        <dbReference type="ARBA" id="ARBA00004141"/>
    </source>
</evidence>
<proteinExistence type="inferred from homology"/>
<organism evidence="9 10">
    <name type="scientific">Parascedosporium putredinis</name>
    <dbReference type="NCBI Taxonomy" id="1442378"/>
    <lineage>
        <taxon>Eukaryota</taxon>
        <taxon>Fungi</taxon>
        <taxon>Dikarya</taxon>
        <taxon>Ascomycota</taxon>
        <taxon>Pezizomycotina</taxon>
        <taxon>Sordariomycetes</taxon>
        <taxon>Hypocreomycetidae</taxon>
        <taxon>Microascales</taxon>
        <taxon>Microascaceae</taxon>
        <taxon>Parascedosporium</taxon>
    </lineage>
</organism>
<evidence type="ECO:0000256" key="7">
    <source>
        <dbReference type="SAM" id="Phobius"/>
    </source>
</evidence>
<feature type="transmembrane region" description="Helical" evidence="7">
    <location>
        <begin position="467"/>
        <end position="486"/>
    </location>
</feature>